<accession>A0A3S5FC75</accession>
<name>A0A3S5FC75_9PLAT</name>
<comment type="caution">
    <text evidence="1">The sequence shown here is derived from an EMBL/GenBank/DDBJ whole genome shotgun (WGS) entry which is preliminary data.</text>
</comment>
<dbReference type="EMBL" id="CAAALY010009837">
    <property type="protein sequence ID" value="VEL10746.1"/>
    <property type="molecule type" value="Genomic_DNA"/>
</dbReference>
<keyword evidence="2" id="KW-1185">Reference proteome</keyword>
<dbReference type="Proteomes" id="UP000784294">
    <property type="component" value="Unassembled WGS sequence"/>
</dbReference>
<sequence length="154" mass="17279">MRLSTIPTYKRFYSLKYTLTIFVCCFSKPWPSSLPSTGITVNVAPTDSPIGNSMSSGRDAYVERNSLSSRGNRIKTFDSDRLWVDSYSKRTHKVDGRGGLSQLYSPEAFNSVDTEATITDSQEPMFAALHHCDPKPETRRVFYTLASFLSENDG</sequence>
<organism evidence="1 2">
    <name type="scientific">Protopolystoma xenopodis</name>
    <dbReference type="NCBI Taxonomy" id="117903"/>
    <lineage>
        <taxon>Eukaryota</taxon>
        <taxon>Metazoa</taxon>
        <taxon>Spiralia</taxon>
        <taxon>Lophotrochozoa</taxon>
        <taxon>Platyhelminthes</taxon>
        <taxon>Monogenea</taxon>
        <taxon>Polyopisthocotylea</taxon>
        <taxon>Polystomatidea</taxon>
        <taxon>Polystomatidae</taxon>
        <taxon>Protopolystoma</taxon>
    </lineage>
</organism>
<proteinExistence type="predicted"/>
<evidence type="ECO:0000313" key="1">
    <source>
        <dbReference type="EMBL" id="VEL10746.1"/>
    </source>
</evidence>
<dbReference type="AlphaFoldDB" id="A0A3S5FC75"/>
<protein>
    <submittedName>
        <fullName evidence="1">Uncharacterized protein</fullName>
    </submittedName>
</protein>
<evidence type="ECO:0000313" key="2">
    <source>
        <dbReference type="Proteomes" id="UP000784294"/>
    </source>
</evidence>
<gene>
    <name evidence="1" type="ORF">PXEA_LOCUS4186</name>
</gene>
<reference evidence="1" key="1">
    <citation type="submission" date="2018-11" db="EMBL/GenBank/DDBJ databases">
        <authorList>
            <consortium name="Pathogen Informatics"/>
        </authorList>
    </citation>
    <scope>NUCLEOTIDE SEQUENCE</scope>
</reference>